<keyword evidence="7" id="KW-0482">Metalloprotease</keyword>
<evidence type="ECO:0000259" key="11">
    <source>
        <dbReference type="Pfam" id="PF05193"/>
    </source>
</evidence>
<dbReference type="Pfam" id="PF22456">
    <property type="entry name" value="PqqF-like_C_4"/>
    <property type="match status" value="1"/>
</dbReference>
<feature type="region of interest" description="Disordered" evidence="9">
    <location>
        <begin position="126"/>
        <end position="185"/>
    </location>
</feature>
<dbReference type="Pfam" id="PF05193">
    <property type="entry name" value="Peptidase_M16_C"/>
    <property type="match status" value="1"/>
</dbReference>
<dbReference type="InterPro" id="IPR011249">
    <property type="entry name" value="Metalloenz_LuxS/M16"/>
</dbReference>
<dbReference type="InterPro" id="IPR011765">
    <property type="entry name" value="Pept_M16_N"/>
</dbReference>
<evidence type="ECO:0000256" key="7">
    <source>
        <dbReference type="ARBA" id="ARBA00023049"/>
    </source>
</evidence>
<comment type="similarity">
    <text evidence="2 8">Belongs to the peptidase M16 family.</text>
</comment>
<evidence type="ECO:0000256" key="3">
    <source>
        <dbReference type="ARBA" id="ARBA00022670"/>
    </source>
</evidence>
<evidence type="ECO:0000256" key="2">
    <source>
        <dbReference type="ARBA" id="ARBA00007261"/>
    </source>
</evidence>
<reference evidence="14 15" key="1">
    <citation type="submission" date="2018-09" db="EMBL/GenBank/DDBJ databases">
        <title>A high-quality reference genome of wild soybean provides a powerful tool to mine soybean genomes.</title>
        <authorList>
            <person name="Xie M."/>
            <person name="Chung C.Y.L."/>
            <person name="Li M.-W."/>
            <person name="Wong F.-L."/>
            <person name="Chan T.-F."/>
            <person name="Lam H.-M."/>
        </authorList>
    </citation>
    <scope>NUCLEOTIDE SEQUENCE [LARGE SCALE GENOMIC DNA]</scope>
    <source>
        <strain evidence="15">cv. W05</strain>
        <tissue evidence="14">Hypocotyl of etiolated seedlings</tissue>
    </source>
</reference>
<feature type="domain" description="Peptidase M16 C-terminal" evidence="11">
    <location>
        <begin position="342"/>
        <end position="522"/>
    </location>
</feature>
<keyword evidence="6" id="KW-0862">Zinc</keyword>
<keyword evidence="15" id="KW-1185">Reference proteome</keyword>
<dbReference type="SUPFAM" id="SSF63411">
    <property type="entry name" value="LuxS/MPP-like metallohydrolase"/>
    <property type="match status" value="4"/>
</dbReference>
<proteinExistence type="inferred from homology"/>
<dbReference type="Pfam" id="PF16187">
    <property type="entry name" value="Peptidase_M16_M"/>
    <property type="match status" value="1"/>
</dbReference>
<dbReference type="FunFam" id="3.30.830.10:FF:000005">
    <property type="entry name" value="nardilysin isoform X1"/>
    <property type="match status" value="1"/>
</dbReference>
<dbReference type="GO" id="GO:0005829">
    <property type="term" value="C:cytosol"/>
    <property type="evidence" value="ECO:0007669"/>
    <property type="project" value="TreeGrafter"/>
</dbReference>
<evidence type="ECO:0000259" key="10">
    <source>
        <dbReference type="Pfam" id="PF00675"/>
    </source>
</evidence>
<dbReference type="AlphaFoldDB" id="A0A445FPI7"/>
<dbReference type="Pfam" id="PF00675">
    <property type="entry name" value="Peptidase_M16"/>
    <property type="match status" value="1"/>
</dbReference>
<feature type="compositionally biased region" description="Basic and acidic residues" evidence="9">
    <location>
        <begin position="126"/>
        <end position="136"/>
    </location>
</feature>
<dbReference type="InterPro" id="IPR054734">
    <property type="entry name" value="PqqF-like_C_4"/>
</dbReference>
<dbReference type="InterPro" id="IPR001431">
    <property type="entry name" value="Pept_M16_Zn_BS"/>
</dbReference>
<dbReference type="GO" id="GO:0046872">
    <property type="term" value="F:metal ion binding"/>
    <property type="evidence" value="ECO:0007669"/>
    <property type="project" value="UniProtKB-KW"/>
</dbReference>
<evidence type="ECO:0000256" key="8">
    <source>
        <dbReference type="RuleBase" id="RU004447"/>
    </source>
</evidence>
<dbReference type="Proteomes" id="UP000289340">
    <property type="component" value="Chromosome 18"/>
</dbReference>
<evidence type="ECO:0000256" key="9">
    <source>
        <dbReference type="SAM" id="MobiDB-lite"/>
    </source>
</evidence>
<dbReference type="PANTHER" id="PTHR43690:SF18">
    <property type="entry name" value="INSULIN-DEGRADING ENZYME-RELATED"/>
    <property type="match status" value="1"/>
</dbReference>
<gene>
    <name evidence="14" type="ORF">D0Y65_047597</name>
</gene>
<dbReference type="GO" id="GO:0004222">
    <property type="term" value="F:metalloendopeptidase activity"/>
    <property type="evidence" value="ECO:0007669"/>
    <property type="project" value="InterPro"/>
</dbReference>
<evidence type="ECO:0000259" key="13">
    <source>
        <dbReference type="Pfam" id="PF22456"/>
    </source>
</evidence>
<dbReference type="FunFam" id="3.30.830.10:FF:000030">
    <property type="entry name" value="Insulin-degrading enzyme"/>
    <property type="match status" value="1"/>
</dbReference>
<comment type="cofactor">
    <cofactor evidence="1">
        <name>Zn(2+)</name>
        <dbReference type="ChEBI" id="CHEBI:29105"/>
    </cofactor>
</comment>
<sequence length="1060" mass="121819">MSIDSRVLFLPYQRRTRVGLQVPHPFPIKTRTTSTALCLRQLRLTTIAQKKPFAAKPRSLSPIHYSHFLQNHKKKKFVTIMGMKGAPATLSDDDVVLKSPNDRRLYRLIHLPNGLRALLVHDPEIYPEGPPKHVSNEDEVEEEDDDDEEEDEDEEEEEEDEDDDDDDEEEEEGNEMDGVKGGAAAAQSKKAAAAMCVGMGSFSDPYEAQGLAHFLEHMLFMGSDEFPDENEYDSYLSKHGGSSNAYTETEYTCYHFEVKREFLKGALKRFSQFFISPLVKMEAMEREVLAVDSEFNQVLQSDACRLQQLQCHTAAHNHPLNRFFWGNKKSLVDAMEKGINLREQILKLYKEYYHGGLMKLVVIGGESLDVLESWVVELFGAVKKGQANPVFTVEGPIWKSGKVYRLEAVKDVHILDLSWTLPCLHQEYLKKPEDYLAHLLGHEGRGSLLSFLKSRGWATSLSAGVGEEGIYRSSIAYVFVMSIHLTDSGVEKIFDIIGFVYQYLKLLSQDSPQEWIFKELQNIGNMDFRFAEEQPPDDYAAELAENMHFYPPEHVIYGDYVFKTWDKQLLKQVLGFFIPENMRVDVVSKSFLKSEDFQYEPWFGSRYVEEDIGQSFMELWRNPPEIDVSLHLPSKNEFIPSDFSIRASDTCVDDFANSTSPRCIIDEALIKLWYKPDSTFKVPRANTYFRITMKGGYADVKSCVLSELFIHLLKDELNEITYQVIKEDMKRALKNTNMKPLSHSTYLRLQVLCESFYDADEKLCYLNDLFLDDLKAFIPGLLSQIYVEGLCHGNLSKEEAINISKIFKMSFPVNPLPIELRHAERVICLPSSANLVRDVNVKNKSEKNSVVELYFQIDQDFGLGSIKLKALIDLFDEIVEEPFFNQLRTKEQLGYVVECSPRVTYRVFGFCFCVQSSEYNPVYLQGRIENFLNGLEELLDGLDGDSFENYKSGLVAKLLEKDPSLTYESNRLWNQIVEKRYIFDLSKKEAEELKNISKHDIVEWYKTYLKPSSPKCRQLLIRLWGCNTDLKEAEALPKSVLAITDPAAFKMQSKFYPSFC</sequence>
<accession>A0A445FPI7</accession>
<feature type="compositionally biased region" description="Acidic residues" evidence="9">
    <location>
        <begin position="137"/>
        <end position="175"/>
    </location>
</feature>
<organism evidence="14 15">
    <name type="scientific">Glycine soja</name>
    <name type="common">Wild soybean</name>
    <dbReference type="NCBI Taxonomy" id="3848"/>
    <lineage>
        <taxon>Eukaryota</taxon>
        <taxon>Viridiplantae</taxon>
        <taxon>Streptophyta</taxon>
        <taxon>Embryophyta</taxon>
        <taxon>Tracheophyta</taxon>
        <taxon>Spermatophyta</taxon>
        <taxon>Magnoliopsida</taxon>
        <taxon>eudicotyledons</taxon>
        <taxon>Gunneridae</taxon>
        <taxon>Pentapetalae</taxon>
        <taxon>rosids</taxon>
        <taxon>fabids</taxon>
        <taxon>Fabales</taxon>
        <taxon>Fabaceae</taxon>
        <taxon>Papilionoideae</taxon>
        <taxon>50 kb inversion clade</taxon>
        <taxon>NPAAA clade</taxon>
        <taxon>indigoferoid/millettioid clade</taxon>
        <taxon>Phaseoleae</taxon>
        <taxon>Glycine</taxon>
        <taxon>Glycine subgen. Soja</taxon>
    </lineage>
</organism>
<dbReference type="Gene3D" id="3.30.830.10">
    <property type="entry name" value="Metalloenzyme, LuxS/M16 peptidase-like"/>
    <property type="match status" value="5"/>
</dbReference>
<dbReference type="EMBL" id="QZWG01000018">
    <property type="protein sequence ID" value="RZB50797.1"/>
    <property type="molecule type" value="Genomic_DNA"/>
</dbReference>
<evidence type="ECO:0000256" key="4">
    <source>
        <dbReference type="ARBA" id="ARBA00022723"/>
    </source>
</evidence>
<dbReference type="InterPro" id="IPR032632">
    <property type="entry name" value="Peptidase_M16_M"/>
</dbReference>
<keyword evidence="4" id="KW-0479">Metal-binding</keyword>
<feature type="domain" description="Peptidase M16 N-terminal" evidence="10">
    <location>
        <begin position="186"/>
        <end position="320"/>
    </location>
</feature>
<name>A0A445FPI7_GLYSO</name>
<dbReference type="GO" id="GO:0006508">
    <property type="term" value="P:proteolysis"/>
    <property type="evidence" value="ECO:0007669"/>
    <property type="project" value="UniProtKB-KW"/>
</dbReference>
<evidence type="ECO:0000256" key="1">
    <source>
        <dbReference type="ARBA" id="ARBA00001947"/>
    </source>
</evidence>
<comment type="caution">
    <text evidence="14">The sequence shown here is derived from an EMBL/GenBank/DDBJ whole genome shotgun (WGS) entry which is preliminary data.</text>
</comment>
<feature type="domain" description="Coenzyme PQQ synthesis protein F-like C-terminal lobe" evidence="13">
    <location>
        <begin position="874"/>
        <end position="973"/>
    </location>
</feature>
<evidence type="ECO:0000259" key="12">
    <source>
        <dbReference type="Pfam" id="PF16187"/>
    </source>
</evidence>
<dbReference type="InterPro" id="IPR050626">
    <property type="entry name" value="Peptidase_M16"/>
</dbReference>
<evidence type="ECO:0000256" key="6">
    <source>
        <dbReference type="ARBA" id="ARBA00022833"/>
    </source>
</evidence>
<keyword evidence="3" id="KW-0645">Protease</keyword>
<evidence type="ECO:0000313" key="15">
    <source>
        <dbReference type="Proteomes" id="UP000289340"/>
    </source>
</evidence>
<evidence type="ECO:0000313" key="14">
    <source>
        <dbReference type="EMBL" id="RZB50797.1"/>
    </source>
</evidence>
<protein>
    <submittedName>
        <fullName evidence="14">Nardilysin-like isoform B</fullName>
    </submittedName>
</protein>
<keyword evidence="5" id="KW-0378">Hydrolase</keyword>
<dbReference type="PROSITE" id="PS00143">
    <property type="entry name" value="INSULINASE"/>
    <property type="match status" value="1"/>
</dbReference>
<dbReference type="PANTHER" id="PTHR43690">
    <property type="entry name" value="NARDILYSIN"/>
    <property type="match status" value="1"/>
</dbReference>
<evidence type="ECO:0000256" key="5">
    <source>
        <dbReference type="ARBA" id="ARBA00022801"/>
    </source>
</evidence>
<dbReference type="InterPro" id="IPR007863">
    <property type="entry name" value="Peptidase_M16_C"/>
</dbReference>
<feature type="domain" description="Peptidase M16 middle/third" evidence="12">
    <location>
        <begin position="528"/>
        <end position="723"/>
    </location>
</feature>